<accession>A0A0U5GFS6</accession>
<keyword evidence="3" id="KW-1185">Reference proteome</keyword>
<name>A0A0U5GFS6_ASPCI</name>
<proteinExistence type="predicted"/>
<sequence>MLWHMLLTLTLLLGPGVKAGSPSSSFPSALSPLQSRQSSDPLSELLTTLQGLTAALTPALLTDLIDAVHYTAYLLRAPTTNTTLALIATTYELLNPDTVRKIFAAGTALGQMITPEVINHLAQFDINTLLGGLVKVYITVKNIINAYSPLVTNMASFLLGLDIRPDLFESVLRNIQPYATLVATTLSRPESIEIIFTTLTVLISAFSFAITAENLQQLGEMVSIIFSVLTPEFAYEIRSVITSDIPGSQPQIS</sequence>
<dbReference type="EMBL" id="CDMC01000016">
    <property type="protein sequence ID" value="CEL09949.1"/>
    <property type="molecule type" value="Genomic_DNA"/>
</dbReference>
<reference evidence="3" key="1">
    <citation type="journal article" date="2016" name="Genome Announc.">
        <title>Draft genome sequences of fungus Aspergillus calidoustus.</title>
        <authorList>
            <person name="Horn F."/>
            <person name="Linde J."/>
            <person name="Mattern D.J."/>
            <person name="Walther G."/>
            <person name="Guthke R."/>
            <person name="Scherlach K."/>
            <person name="Martin K."/>
            <person name="Brakhage A.A."/>
            <person name="Petzke L."/>
            <person name="Valiante V."/>
        </authorList>
    </citation>
    <scope>NUCLEOTIDE SEQUENCE [LARGE SCALE GENOMIC DNA]</scope>
    <source>
        <strain evidence="3">SF006504</strain>
    </source>
</reference>
<evidence type="ECO:0000313" key="2">
    <source>
        <dbReference type="EMBL" id="CEL09949.1"/>
    </source>
</evidence>
<protein>
    <submittedName>
        <fullName evidence="2">Uncharacterized protein</fullName>
    </submittedName>
</protein>
<gene>
    <name evidence="2" type="ORF">ASPCAL13076</name>
</gene>
<feature type="signal peptide" evidence="1">
    <location>
        <begin position="1"/>
        <end position="19"/>
    </location>
</feature>
<dbReference type="AlphaFoldDB" id="A0A0U5GFS6"/>
<organism evidence="2 3">
    <name type="scientific">Aspergillus calidoustus</name>
    <dbReference type="NCBI Taxonomy" id="454130"/>
    <lineage>
        <taxon>Eukaryota</taxon>
        <taxon>Fungi</taxon>
        <taxon>Dikarya</taxon>
        <taxon>Ascomycota</taxon>
        <taxon>Pezizomycotina</taxon>
        <taxon>Eurotiomycetes</taxon>
        <taxon>Eurotiomycetidae</taxon>
        <taxon>Eurotiales</taxon>
        <taxon>Aspergillaceae</taxon>
        <taxon>Aspergillus</taxon>
        <taxon>Aspergillus subgen. Nidulantes</taxon>
    </lineage>
</organism>
<evidence type="ECO:0000313" key="3">
    <source>
        <dbReference type="Proteomes" id="UP000054771"/>
    </source>
</evidence>
<dbReference type="Proteomes" id="UP000054771">
    <property type="component" value="Unassembled WGS sequence"/>
</dbReference>
<dbReference type="STRING" id="454130.A0A0U5GFS6"/>
<keyword evidence="1" id="KW-0732">Signal</keyword>
<feature type="chain" id="PRO_5006857836" evidence="1">
    <location>
        <begin position="20"/>
        <end position="253"/>
    </location>
</feature>
<evidence type="ECO:0000256" key="1">
    <source>
        <dbReference type="SAM" id="SignalP"/>
    </source>
</evidence>